<dbReference type="GO" id="GO:0047938">
    <property type="term" value="F:glucose-6-phosphate 1-epimerase activity"/>
    <property type="evidence" value="ECO:0007669"/>
    <property type="project" value="UniProtKB-UniRule"/>
</dbReference>
<evidence type="ECO:0000313" key="8">
    <source>
        <dbReference type="EMBL" id="CAG8450351.1"/>
    </source>
</evidence>
<dbReference type="SUPFAM" id="SSF74650">
    <property type="entry name" value="Galactose mutarotase-like"/>
    <property type="match status" value="1"/>
</dbReference>
<dbReference type="PIRSF" id="PIRSF016020">
    <property type="entry name" value="PHexose_mutarotase"/>
    <property type="match status" value="1"/>
</dbReference>
<evidence type="ECO:0000256" key="5">
    <source>
        <dbReference type="PIRNR" id="PIRNR016020"/>
    </source>
</evidence>
<dbReference type="GO" id="GO:0005737">
    <property type="term" value="C:cytoplasm"/>
    <property type="evidence" value="ECO:0007669"/>
    <property type="project" value="TreeGrafter"/>
</dbReference>
<dbReference type="Pfam" id="PF01263">
    <property type="entry name" value="Aldose_epim"/>
    <property type="match status" value="1"/>
</dbReference>
<feature type="active site" evidence="6">
    <location>
        <position position="247"/>
    </location>
</feature>
<dbReference type="AlphaFoldDB" id="A0A9N8VGD6"/>
<dbReference type="Gene3D" id="2.70.98.10">
    <property type="match status" value="1"/>
</dbReference>
<protein>
    <recommendedName>
        <fullName evidence="3 5">Glucose-6-phosphate 1-epimerase</fullName>
        <ecNumber evidence="3 5">5.1.3.15</ecNumber>
    </recommendedName>
</protein>
<name>A0A9N8VGD6_9GLOM</name>
<keyword evidence="9" id="KW-1185">Reference proteome</keyword>
<dbReference type="InterPro" id="IPR011013">
    <property type="entry name" value="Gal_mutarotase_sf_dom"/>
</dbReference>
<comment type="caution">
    <text evidence="8">The sequence shown here is derived from an EMBL/GenBank/DDBJ whole genome shotgun (WGS) entry which is preliminary data.</text>
</comment>
<sequence>MSVQNLENKVILTLGSGSSAEAILDGTKAIRGGIPLVFPQFGTAKNPNDATAKLPQHGIARSSIWEFLSATSSDNKDHNDDEVTATFGLTGSQTPKNLREAWPKKFQLIYTVSLTARTLKTSLKVKNEDNEAFNFHVLFHTYFLAPDISKVSILGLSNLTYTDKVLNGARALESREKVTIDQEVDRIYENVTSDEIVVDLGEEKGNLNVKISNTNLRDTVVWNPWIDKSRGMSDFDDEEYKVMVCVETGTVADYILLSPGQNWEGGQILSVAI</sequence>
<feature type="binding site" evidence="7">
    <location>
        <position position="61"/>
    </location>
    <ligand>
        <name>substrate</name>
    </ligand>
</feature>
<evidence type="ECO:0000256" key="1">
    <source>
        <dbReference type="ARBA" id="ARBA00001096"/>
    </source>
</evidence>
<dbReference type="InterPro" id="IPR025532">
    <property type="entry name" value="G6P_1-epimerase"/>
</dbReference>
<evidence type="ECO:0000256" key="4">
    <source>
        <dbReference type="ARBA" id="ARBA00023235"/>
    </source>
</evidence>
<dbReference type="PANTHER" id="PTHR11122">
    <property type="entry name" value="APOSPORY-ASSOCIATED PROTEIN C-RELATED"/>
    <property type="match status" value="1"/>
</dbReference>
<dbReference type="PANTHER" id="PTHR11122:SF13">
    <property type="entry name" value="GLUCOSE-6-PHOSPHATE 1-EPIMERASE"/>
    <property type="match status" value="1"/>
</dbReference>
<dbReference type="GO" id="GO:0005975">
    <property type="term" value="P:carbohydrate metabolic process"/>
    <property type="evidence" value="ECO:0007669"/>
    <property type="project" value="InterPro"/>
</dbReference>
<gene>
    <name evidence="8" type="ORF">AGERDE_LOCUS1691</name>
</gene>
<dbReference type="InterPro" id="IPR014718">
    <property type="entry name" value="GH-type_carb-bd"/>
</dbReference>
<feature type="binding site" evidence="7">
    <location>
        <position position="56"/>
    </location>
    <ligand>
        <name>substrate</name>
    </ligand>
</feature>
<comment type="similarity">
    <text evidence="2 5">Belongs to the glucose-6-phosphate 1-epimerase family.</text>
</comment>
<reference evidence="8" key="1">
    <citation type="submission" date="2021-06" db="EMBL/GenBank/DDBJ databases">
        <authorList>
            <person name="Kallberg Y."/>
            <person name="Tangrot J."/>
            <person name="Rosling A."/>
        </authorList>
    </citation>
    <scope>NUCLEOTIDE SEQUENCE</scope>
    <source>
        <strain evidence="8">MT106</strain>
    </source>
</reference>
<keyword evidence="4 5" id="KW-0413">Isomerase</keyword>
<dbReference type="InterPro" id="IPR008183">
    <property type="entry name" value="Aldose_1/G6P_1-epimerase"/>
</dbReference>
<organism evidence="8 9">
    <name type="scientific">Ambispora gerdemannii</name>
    <dbReference type="NCBI Taxonomy" id="144530"/>
    <lineage>
        <taxon>Eukaryota</taxon>
        <taxon>Fungi</taxon>
        <taxon>Fungi incertae sedis</taxon>
        <taxon>Mucoromycota</taxon>
        <taxon>Glomeromycotina</taxon>
        <taxon>Glomeromycetes</taxon>
        <taxon>Archaeosporales</taxon>
        <taxon>Ambisporaceae</taxon>
        <taxon>Ambispora</taxon>
    </lineage>
</organism>
<evidence type="ECO:0000313" key="9">
    <source>
        <dbReference type="Proteomes" id="UP000789831"/>
    </source>
</evidence>
<feature type="active site" evidence="6">
    <location>
        <position position="140"/>
    </location>
</feature>
<dbReference type="EMBL" id="CAJVPL010000122">
    <property type="protein sequence ID" value="CAG8450351.1"/>
    <property type="molecule type" value="Genomic_DNA"/>
</dbReference>
<dbReference type="GO" id="GO:0030246">
    <property type="term" value="F:carbohydrate binding"/>
    <property type="evidence" value="ECO:0007669"/>
    <property type="project" value="UniProtKB-UniRule"/>
</dbReference>
<dbReference type="CDD" id="cd09020">
    <property type="entry name" value="D-hex-6-P-epi_like"/>
    <property type="match status" value="1"/>
</dbReference>
<dbReference type="OrthoDB" id="1659429at2759"/>
<comment type="catalytic activity">
    <reaction evidence="1">
        <text>alpha-D-glucose 6-phosphate = beta-D-glucose 6-phosphate</text>
        <dbReference type="Rhea" id="RHEA:16249"/>
        <dbReference type="ChEBI" id="CHEBI:58225"/>
        <dbReference type="ChEBI" id="CHEBI:58247"/>
        <dbReference type="EC" id="5.1.3.15"/>
    </reaction>
</comment>
<evidence type="ECO:0000256" key="3">
    <source>
        <dbReference type="ARBA" id="ARBA00012083"/>
    </source>
</evidence>
<evidence type="ECO:0000256" key="7">
    <source>
        <dbReference type="PIRSR" id="PIRSR016020-2"/>
    </source>
</evidence>
<comment type="function">
    <text evidence="5">Catalyzes the interconversion between the alpha and beta anomers from at least three hexose 6-phosphate sugars (Glc6P, Gal6P, and Man6P).</text>
</comment>
<proteinExistence type="inferred from homology"/>
<feature type="binding site" evidence="7">
    <location>
        <position position="31"/>
    </location>
    <ligand>
        <name>substrate</name>
    </ligand>
</feature>
<dbReference type="Proteomes" id="UP000789831">
    <property type="component" value="Unassembled WGS sequence"/>
</dbReference>
<dbReference type="EC" id="5.1.3.15" evidence="3 5"/>
<accession>A0A9N8VGD6</accession>
<evidence type="ECO:0000256" key="6">
    <source>
        <dbReference type="PIRSR" id="PIRSR016020-1"/>
    </source>
</evidence>
<evidence type="ECO:0000256" key="2">
    <source>
        <dbReference type="ARBA" id="ARBA00005866"/>
    </source>
</evidence>